<feature type="binding site" evidence="10">
    <location>
        <position position="357"/>
    </location>
    <ligand>
        <name>5-phospho-alpha-D-ribose 1-diphosphate</name>
        <dbReference type="ChEBI" id="CHEBI:58017"/>
        <note>ligand shared between dimeric partners</note>
    </ligand>
</feature>
<evidence type="ECO:0000256" key="8">
    <source>
        <dbReference type="ARBA" id="ARBA00023239"/>
    </source>
</evidence>
<dbReference type="InterPro" id="IPR000836">
    <property type="entry name" value="PRTase_dom"/>
</dbReference>
<comment type="similarity">
    <text evidence="10">Belongs to the purine/pyrimidine phosphoribosyltransferase family. PyrE subfamily.</text>
</comment>
<dbReference type="InterPro" id="IPR018089">
    <property type="entry name" value="OMPdecase_AS"/>
</dbReference>
<dbReference type="InterPro" id="IPR001754">
    <property type="entry name" value="OMPdeCOase_dom"/>
</dbReference>
<feature type="domain" description="Orotidine 5'-phosphate decarboxylase" evidence="11">
    <location>
        <begin position="19"/>
        <end position="250"/>
    </location>
</feature>
<feature type="binding site" evidence="10">
    <location>
        <position position="361"/>
    </location>
    <ligand>
        <name>5-phospho-alpha-D-ribose 1-diphosphate</name>
        <dbReference type="ChEBI" id="CHEBI:58017"/>
        <note>ligand shared between dimeric partners</note>
    </ligand>
</feature>
<evidence type="ECO:0000256" key="3">
    <source>
        <dbReference type="ARBA" id="ARBA00008847"/>
    </source>
</evidence>
<dbReference type="EMBL" id="BBZA01000039">
    <property type="protein sequence ID" value="GAP62289.1"/>
    <property type="molecule type" value="Genomic_DNA"/>
</dbReference>
<sequence>MRDSFFERVAERQERLNTPLCVGLDPRPAWFTPEDHATGNPWLAWGRRLLDAVAEYACCVKPNIAFYEAGGLEALDALRQTIAHAHALGLPVLLDAKRGDIGSTADAYARACYEWLDADAVTLSPYLGEDAVRPFLQDPRRAVFVLCHTSNPAARDVQTLPVYGRPLYEHVARTATAWSDRVGLVVGATYPDAVARVRALAPDAWLLLPGVGAQGGDPVATLHAARQRAIVPVSRAIAAAEDPLNAARTLRDTLRNAQATADTTPPPPAWRDLALALHRIGAIQFGEFTLASGKQSPIYIDLRLMASHPDVLARAAYCYAEHLRTLVYDRIAGIPYAGLPIGTAVALTVNAPFIYPRKEAKTYGRARTIEGAYNAGERVVVVEDLATTGGSALKGVHTLREAGLVVEDVVVLIDRESGARENLAAQGVRLHATMRLRDLLRVLHEAQALDAEMYAAVLRYLES</sequence>
<dbReference type="InterPro" id="IPR011995">
    <property type="entry name" value="OMPdecase_type-2"/>
</dbReference>
<dbReference type="InterPro" id="IPR023031">
    <property type="entry name" value="OPRT"/>
</dbReference>
<evidence type="ECO:0000259" key="11">
    <source>
        <dbReference type="SMART" id="SM00934"/>
    </source>
</evidence>
<evidence type="ECO:0000256" key="5">
    <source>
        <dbReference type="ARBA" id="ARBA00022679"/>
    </source>
</evidence>
<feature type="binding site" evidence="10">
    <location>
        <position position="415"/>
    </location>
    <ligand>
        <name>orotate</name>
        <dbReference type="ChEBI" id="CHEBI:30839"/>
    </ligand>
</feature>
<comment type="catalytic activity">
    <reaction evidence="9">
        <text>orotidine 5'-phosphate + H(+) = UMP + CO2</text>
        <dbReference type="Rhea" id="RHEA:11596"/>
        <dbReference type="ChEBI" id="CHEBI:15378"/>
        <dbReference type="ChEBI" id="CHEBI:16526"/>
        <dbReference type="ChEBI" id="CHEBI:57538"/>
        <dbReference type="ChEBI" id="CHEBI:57865"/>
        <dbReference type="EC" id="4.1.1.23"/>
    </reaction>
</comment>
<comment type="pathway">
    <text evidence="1">Pyrimidine metabolism; UMP biosynthesis via de novo pathway; UMP from orotate: step 2/2.</text>
</comment>
<dbReference type="GO" id="GO:0004588">
    <property type="term" value="F:orotate phosphoribosyltransferase activity"/>
    <property type="evidence" value="ECO:0007669"/>
    <property type="project" value="UniProtKB-UniRule"/>
</dbReference>
<dbReference type="InterPro" id="IPR011060">
    <property type="entry name" value="RibuloseP-bd_barrel"/>
</dbReference>
<dbReference type="CDD" id="cd06223">
    <property type="entry name" value="PRTases_typeI"/>
    <property type="match status" value="1"/>
</dbReference>
<proteinExistence type="inferred from homology"/>
<dbReference type="GO" id="GO:0006207">
    <property type="term" value="P:'de novo' pyrimidine nucleobase biosynthetic process"/>
    <property type="evidence" value="ECO:0007669"/>
    <property type="project" value="InterPro"/>
</dbReference>
<dbReference type="PANTHER" id="PTHR43375:SF1">
    <property type="entry name" value="OROTIDINE 5'-PHOSPHATE DECARBOXYLASE"/>
    <property type="match status" value="1"/>
</dbReference>
<evidence type="ECO:0000256" key="1">
    <source>
        <dbReference type="ARBA" id="ARBA00004861"/>
    </source>
</evidence>
<evidence type="ECO:0000256" key="10">
    <source>
        <dbReference type="HAMAP-Rule" id="MF_01208"/>
    </source>
</evidence>
<evidence type="ECO:0000256" key="6">
    <source>
        <dbReference type="ARBA" id="ARBA00022793"/>
    </source>
</evidence>
<dbReference type="UniPathway" id="UPA00070">
    <property type="reaction ID" value="UER00119"/>
</dbReference>
<dbReference type="OrthoDB" id="9808470at2"/>
<dbReference type="PANTHER" id="PTHR43375">
    <property type="entry name" value="OROTIDINE 5'-PHOSPHATE DECARBOXYLASE"/>
    <property type="match status" value="1"/>
</dbReference>
<comment type="pathway">
    <text evidence="2 10">Pyrimidine metabolism; UMP biosynthesis via de novo pathway; UMP from orotate: step 1/2.</text>
</comment>
<evidence type="ECO:0000256" key="4">
    <source>
        <dbReference type="ARBA" id="ARBA00022676"/>
    </source>
</evidence>
<keyword evidence="10" id="KW-0460">Magnesium</keyword>
<comment type="caution">
    <text evidence="10">Lacks conserved residue(s) required for the propagation of feature annotation.</text>
</comment>
<keyword evidence="8 12" id="KW-0456">Lyase</keyword>
<keyword evidence="6" id="KW-0210">Decarboxylase</keyword>
<dbReference type="Gene3D" id="3.20.20.70">
    <property type="entry name" value="Aldolase class I"/>
    <property type="match status" value="1"/>
</dbReference>
<keyword evidence="13" id="KW-1185">Reference proteome</keyword>
<dbReference type="InterPro" id="IPR004467">
    <property type="entry name" value="Or_phspho_trans_dom"/>
</dbReference>
<dbReference type="InterPro" id="IPR013785">
    <property type="entry name" value="Aldolase_TIM"/>
</dbReference>
<feature type="binding site" evidence="10">
    <location>
        <position position="387"/>
    </location>
    <ligand>
        <name>orotate</name>
        <dbReference type="ChEBI" id="CHEBI:30839"/>
    </ligand>
</feature>
<keyword evidence="7 10" id="KW-0665">Pyrimidine biosynthesis</keyword>
<dbReference type="EC" id="2.4.2.10" evidence="10"/>
<protein>
    <recommendedName>
        <fullName evidence="10">Orotate phosphoribosyltransferase</fullName>
        <shortName evidence="10">OPRT</shortName>
        <shortName evidence="10">OPRTase</shortName>
        <ecNumber evidence="10">2.4.2.10</ecNumber>
    </recommendedName>
</protein>
<keyword evidence="4 10" id="KW-0328">Glycosyltransferase</keyword>
<comment type="catalytic activity">
    <reaction evidence="10">
        <text>orotidine 5'-phosphate + diphosphate = orotate + 5-phospho-alpha-D-ribose 1-diphosphate</text>
        <dbReference type="Rhea" id="RHEA:10380"/>
        <dbReference type="ChEBI" id="CHEBI:30839"/>
        <dbReference type="ChEBI" id="CHEBI:33019"/>
        <dbReference type="ChEBI" id="CHEBI:57538"/>
        <dbReference type="ChEBI" id="CHEBI:58017"/>
        <dbReference type="EC" id="2.4.2.10"/>
    </reaction>
</comment>
<comment type="cofactor">
    <cofactor evidence="10">
        <name>Mg(2+)</name>
        <dbReference type="ChEBI" id="CHEBI:18420"/>
    </cofactor>
</comment>
<dbReference type="Pfam" id="PF00215">
    <property type="entry name" value="OMPdecase"/>
    <property type="match status" value="1"/>
</dbReference>
<evidence type="ECO:0000256" key="9">
    <source>
        <dbReference type="ARBA" id="ARBA00049157"/>
    </source>
</evidence>
<dbReference type="GO" id="GO:0004590">
    <property type="term" value="F:orotidine-5'-phosphate decarboxylase activity"/>
    <property type="evidence" value="ECO:0007669"/>
    <property type="project" value="UniProtKB-UniRule"/>
</dbReference>
<comment type="function">
    <text evidence="10">Catalyzes the transfer of a ribosyl phosphate group from 5-phosphoribose 1-diphosphate to orotate, leading to the formation of orotidine monophosphate (OMP).</text>
</comment>
<comment type="subunit">
    <text evidence="10">Homodimer.</text>
</comment>
<dbReference type="SMART" id="SM00934">
    <property type="entry name" value="OMPdecase"/>
    <property type="match status" value="1"/>
</dbReference>
<feature type="binding site" description="in other chain" evidence="10">
    <location>
        <begin position="383"/>
        <end position="391"/>
    </location>
    <ligand>
        <name>5-phospho-alpha-D-ribose 1-diphosphate</name>
        <dbReference type="ChEBI" id="CHEBI:58017"/>
        <note>ligand shared between dimeric partners</note>
    </ligand>
</feature>
<gene>
    <name evidence="10" type="primary">pyrE</name>
    <name evidence="12" type="ORF">ARMA_0712</name>
</gene>
<dbReference type="PROSITE" id="PS00156">
    <property type="entry name" value="OMPDECASE"/>
    <property type="match status" value="1"/>
</dbReference>
<comment type="similarity">
    <text evidence="3">Belongs to the OMP decarboxylase family. Type 2 subfamily.</text>
</comment>
<dbReference type="InParanoid" id="A0A0M8K7Y1"/>
<feature type="binding site" description="in other chain" evidence="10">
    <location>
        <position position="358"/>
    </location>
    <ligand>
        <name>5-phospho-alpha-D-ribose 1-diphosphate</name>
        <dbReference type="ChEBI" id="CHEBI:58017"/>
        <note>ligand shared between dimeric partners</note>
    </ligand>
</feature>
<dbReference type="HAMAP" id="MF_01208">
    <property type="entry name" value="PyrE"/>
    <property type="match status" value="1"/>
</dbReference>
<name>A0A0M8K7Y1_9CHLR</name>
<reference evidence="12 13" key="1">
    <citation type="journal article" date="2015" name="Genome Announc.">
        <title>Draft Genome Sequence of a Heterotrophic Facultative Anaerobic Thermophilic Bacterium, Ardenticatena maritima Strain 110ST.</title>
        <authorList>
            <person name="Kawaichi S."/>
            <person name="Yoshida T."/>
            <person name="Sako Y."/>
            <person name="Nakamura R."/>
        </authorList>
    </citation>
    <scope>NUCLEOTIDE SEQUENCE [LARGE SCALE GENOMIC DNA]</scope>
    <source>
        <strain evidence="12 13">110S</strain>
    </source>
</reference>
<dbReference type="NCBIfam" id="TIGR00336">
    <property type="entry name" value="pyrE"/>
    <property type="match status" value="1"/>
</dbReference>
<dbReference type="GO" id="GO:0044205">
    <property type="term" value="P:'de novo' UMP biosynthetic process"/>
    <property type="evidence" value="ECO:0007669"/>
    <property type="project" value="UniProtKB-UniRule"/>
</dbReference>
<comment type="caution">
    <text evidence="12">The sequence shown here is derived from an EMBL/GenBank/DDBJ whole genome shotgun (WGS) entry which is preliminary data.</text>
</comment>
<organism evidence="12 13">
    <name type="scientific">Ardenticatena maritima</name>
    <dbReference type="NCBI Taxonomy" id="872965"/>
    <lineage>
        <taxon>Bacteria</taxon>
        <taxon>Bacillati</taxon>
        <taxon>Chloroflexota</taxon>
        <taxon>Ardenticatenia</taxon>
        <taxon>Ardenticatenales</taxon>
        <taxon>Ardenticatenaceae</taxon>
        <taxon>Ardenticatena</taxon>
    </lineage>
</organism>
<dbReference type="Gene3D" id="3.40.50.2020">
    <property type="match status" value="1"/>
</dbReference>
<evidence type="ECO:0000313" key="13">
    <source>
        <dbReference type="Proteomes" id="UP000037784"/>
    </source>
</evidence>
<dbReference type="SUPFAM" id="SSF53271">
    <property type="entry name" value="PRTase-like"/>
    <property type="match status" value="1"/>
</dbReference>
<evidence type="ECO:0000256" key="7">
    <source>
        <dbReference type="ARBA" id="ARBA00022975"/>
    </source>
</evidence>
<dbReference type="Proteomes" id="UP000037784">
    <property type="component" value="Unassembled WGS sequence"/>
</dbReference>
<dbReference type="CDD" id="cd04725">
    <property type="entry name" value="OMP_decarboxylase_like"/>
    <property type="match status" value="1"/>
</dbReference>
<dbReference type="InterPro" id="IPR029057">
    <property type="entry name" value="PRTase-like"/>
</dbReference>
<accession>A0A0M8K7Y1</accession>
<dbReference type="NCBIfam" id="TIGR02127">
    <property type="entry name" value="pyrF_sub2"/>
    <property type="match status" value="1"/>
</dbReference>
<keyword evidence="5 10" id="KW-0808">Transferase</keyword>
<dbReference type="RefSeq" id="WP_054492227.1">
    <property type="nucleotide sequence ID" value="NZ_BBZA01000039.1"/>
</dbReference>
<evidence type="ECO:0000313" key="12">
    <source>
        <dbReference type="EMBL" id="GAP62289.1"/>
    </source>
</evidence>
<reference evidence="13" key="2">
    <citation type="submission" date="2015-08" db="EMBL/GenBank/DDBJ databases">
        <title>Draft Genome Sequence of a Heterotrophic Facultative Anaerobic Bacterium Ardenticatena maritima Strain 110S.</title>
        <authorList>
            <person name="Kawaichi S."/>
            <person name="Yoshida T."/>
            <person name="Sako Y."/>
            <person name="Nakamura R."/>
        </authorList>
    </citation>
    <scope>NUCLEOTIDE SEQUENCE [LARGE SCALE GENOMIC DNA]</scope>
    <source>
        <strain evidence="13">110S</strain>
    </source>
</reference>
<evidence type="ECO:0000256" key="2">
    <source>
        <dbReference type="ARBA" id="ARBA00004889"/>
    </source>
</evidence>
<dbReference type="GO" id="GO:0000287">
    <property type="term" value="F:magnesium ion binding"/>
    <property type="evidence" value="ECO:0007669"/>
    <property type="project" value="UniProtKB-UniRule"/>
</dbReference>
<dbReference type="SUPFAM" id="SSF51366">
    <property type="entry name" value="Ribulose-phoshate binding barrel"/>
    <property type="match status" value="1"/>
</dbReference>
<dbReference type="AlphaFoldDB" id="A0A0M8K7Y1"/>